<dbReference type="Proteomes" id="UP000019460">
    <property type="component" value="Unassembled WGS sequence"/>
</dbReference>
<dbReference type="AlphaFoldDB" id="W9V9A8"/>
<evidence type="ECO:0000256" key="3">
    <source>
        <dbReference type="ARBA" id="ARBA00016337"/>
    </source>
</evidence>
<gene>
    <name evidence="13" type="ORF">D779_0653</name>
</gene>
<evidence type="ECO:0000256" key="4">
    <source>
        <dbReference type="ARBA" id="ARBA00022630"/>
    </source>
</evidence>
<comment type="caution">
    <text evidence="13">The sequence shown here is derived from an EMBL/GenBank/DDBJ whole genome shotgun (WGS) entry which is preliminary data.</text>
</comment>
<dbReference type="PANTHER" id="PTHR30040">
    <property type="entry name" value="THIAMINE BIOSYNTHESIS LIPOPROTEIN APBE"/>
    <property type="match status" value="1"/>
</dbReference>
<dbReference type="OrthoDB" id="9778595at2"/>
<dbReference type="SUPFAM" id="SSF143631">
    <property type="entry name" value="ApbE-like"/>
    <property type="match status" value="1"/>
</dbReference>
<evidence type="ECO:0000256" key="11">
    <source>
        <dbReference type="PIRNR" id="PIRNR006268"/>
    </source>
</evidence>
<evidence type="ECO:0000256" key="1">
    <source>
        <dbReference type="ARBA" id="ARBA00008282"/>
    </source>
</evidence>
<keyword evidence="5 11" id="KW-0808">Transferase</keyword>
<evidence type="ECO:0000256" key="5">
    <source>
        <dbReference type="ARBA" id="ARBA00022679"/>
    </source>
</evidence>
<keyword evidence="4 11" id="KW-0285">Flavoprotein</keyword>
<protein>
    <recommendedName>
        <fullName evidence="3 11">FAD:protein FMN transferase</fullName>
        <ecNumber evidence="2 11">2.7.1.180</ecNumber>
    </recommendedName>
    <alternativeName>
        <fullName evidence="9 11">Flavin transferase</fullName>
    </alternativeName>
</protein>
<dbReference type="Gene3D" id="3.10.520.10">
    <property type="entry name" value="ApbE-like domains"/>
    <property type="match status" value="1"/>
</dbReference>
<evidence type="ECO:0000256" key="6">
    <source>
        <dbReference type="ARBA" id="ARBA00022723"/>
    </source>
</evidence>
<dbReference type="EMBL" id="AONC01000016">
    <property type="protein sequence ID" value="EXJ16029.1"/>
    <property type="molecule type" value="Genomic_DNA"/>
</dbReference>
<dbReference type="Pfam" id="PF02424">
    <property type="entry name" value="ApbE"/>
    <property type="match status" value="1"/>
</dbReference>
<keyword evidence="14" id="KW-1185">Reference proteome</keyword>
<comment type="catalytic activity">
    <reaction evidence="10 11">
        <text>L-threonyl-[protein] + FAD = FMN-L-threonyl-[protein] + AMP + H(+)</text>
        <dbReference type="Rhea" id="RHEA:36847"/>
        <dbReference type="Rhea" id="RHEA-COMP:11060"/>
        <dbReference type="Rhea" id="RHEA-COMP:11061"/>
        <dbReference type="ChEBI" id="CHEBI:15378"/>
        <dbReference type="ChEBI" id="CHEBI:30013"/>
        <dbReference type="ChEBI" id="CHEBI:57692"/>
        <dbReference type="ChEBI" id="CHEBI:74257"/>
        <dbReference type="ChEBI" id="CHEBI:456215"/>
        <dbReference type="EC" id="2.7.1.180"/>
    </reaction>
</comment>
<comment type="similarity">
    <text evidence="1 11">Belongs to the ApbE family.</text>
</comment>
<keyword evidence="6 11" id="KW-0479">Metal-binding</keyword>
<dbReference type="PIRSF" id="PIRSF006268">
    <property type="entry name" value="ApbE"/>
    <property type="match status" value="1"/>
</dbReference>
<accession>W9V9A8</accession>
<dbReference type="InterPro" id="IPR024932">
    <property type="entry name" value="ApbE"/>
</dbReference>
<evidence type="ECO:0000256" key="9">
    <source>
        <dbReference type="ARBA" id="ARBA00031306"/>
    </source>
</evidence>
<keyword evidence="8 11" id="KW-0460">Magnesium</keyword>
<dbReference type="eggNOG" id="COG1477">
    <property type="taxonomic scope" value="Bacteria"/>
</dbReference>
<comment type="cofactor">
    <cofactor evidence="12">
        <name>Mg(2+)</name>
        <dbReference type="ChEBI" id="CHEBI:18420"/>
    </cofactor>
    <cofactor evidence="12">
        <name>Mn(2+)</name>
        <dbReference type="ChEBI" id="CHEBI:29035"/>
    </cofactor>
    <text evidence="12">Magnesium. Can also use manganese.</text>
</comment>
<keyword evidence="7 11" id="KW-0274">FAD</keyword>
<reference evidence="13 14" key="1">
    <citation type="submission" date="2012-11" db="EMBL/GenBank/DDBJ databases">
        <title>Genome assembly of Thiorhodococcus sp. AK35.</title>
        <authorList>
            <person name="Nupur N."/>
            <person name="Khatri I."/>
            <person name="Subramanian S."/>
            <person name="Pinnaka A."/>
        </authorList>
    </citation>
    <scope>NUCLEOTIDE SEQUENCE [LARGE SCALE GENOMIC DNA]</scope>
    <source>
        <strain evidence="13 14">AK35</strain>
    </source>
</reference>
<dbReference type="InterPro" id="IPR003374">
    <property type="entry name" value="ApbE-like_sf"/>
</dbReference>
<evidence type="ECO:0000256" key="10">
    <source>
        <dbReference type="ARBA" id="ARBA00048540"/>
    </source>
</evidence>
<keyword evidence="13" id="KW-0449">Lipoprotein</keyword>
<proteinExistence type="inferred from homology"/>
<evidence type="ECO:0000256" key="7">
    <source>
        <dbReference type="ARBA" id="ARBA00022827"/>
    </source>
</evidence>
<sequence length="370" mass="40370">MQHPSSASIQIPTRGAILTSVLLFLALTASACRERSPVIITQFTAFDTQVDVSLVGVSKDQAKQASSLIARDFAYLENEWGASETGRMVRVNRLLQTQIPFVPPPSLLELIRRSQDLETRSDGLFNPAIGKLIRLWGFESVRPDSHPPPSDTEIARLVEANPRMSEIEIDGLEITGRNPELDLDFTAFAKGTAIDMAIERLEDLGVRNALIQAGGALRAIGDRSGQPWRIPVRRASGSGVFAILAIQGDESVVTVAEYDRNFLYEGTLYHAIVDPRTGRPADRMRTVTVVHPSTATATAAATALFIAGPTQWCGIAERMGVDQALLIDREGRVHLTPALDARIQWVEDRDNIDLVDPKQMTTADPGEAGI</sequence>
<evidence type="ECO:0000313" key="14">
    <source>
        <dbReference type="Proteomes" id="UP000019460"/>
    </source>
</evidence>
<evidence type="ECO:0000313" key="13">
    <source>
        <dbReference type="EMBL" id="EXJ16029.1"/>
    </source>
</evidence>
<name>W9V9A8_9GAMM</name>
<evidence type="ECO:0000256" key="12">
    <source>
        <dbReference type="PIRSR" id="PIRSR006268-2"/>
    </source>
</evidence>
<evidence type="ECO:0000256" key="8">
    <source>
        <dbReference type="ARBA" id="ARBA00022842"/>
    </source>
</evidence>
<dbReference type="PANTHER" id="PTHR30040:SF2">
    <property type="entry name" value="FAD:PROTEIN FMN TRANSFERASE"/>
    <property type="match status" value="1"/>
</dbReference>
<dbReference type="RefSeq" id="WP_052347875.1">
    <property type="nucleotide sequence ID" value="NZ_AONC01000016.1"/>
</dbReference>
<dbReference type="EC" id="2.7.1.180" evidence="2 11"/>
<feature type="binding site" evidence="12">
    <location>
        <position position="187"/>
    </location>
    <ligand>
        <name>Mg(2+)</name>
        <dbReference type="ChEBI" id="CHEBI:18420"/>
    </ligand>
</feature>
<organism evidence="13 14">
    <name type="scientific">Imhoffiella purpurea</name>
    <dbReference type="NCBI Taxonomy" id="1249627"/>
    <lineage>
        <taxon>Bacteria</taxon>
        <taxon>Pseudomonadati</taxon>
        <taxon>Pseudomonadota</taxon>
        <taxon>Gammaproteobacteria</taxon>
        <taxon>Chromatiales</taxon>
        <taxon>Chromatiaceae</taxon>
        <taxon>Imhoffiella</taxon>
    </lineage>
</organism>
<dbReference type="STRING" id="1249627.D779_0653"/>
<dbReference type="GO" id="GO:0016740">
    <property type="term" value="F:transferase activity"/>
    <property type="evidence" value="ECO:0007669"/>
    <property type="project" value="UniProtKB-UniRule"/>
</dbReference>
<feature type="binding site" evidence="12">
    <location>
        <position position="302"/>
    </location>
    <ligand>
        <name>Mg(2+)</name>
        <dbReference type="ChEBI" id="CHEBI:18420"/>
    </ligand>
</feature>
<evidence type="ECO:0000256" key="2">
    <source>
        <dbReference type="ARBA" id="ARBA00011955"/>
    </source>
</evidence>
<dbReference type="GO" id="GO:0046872">
    <property type="term" value="F:metal ion binding"/>
    <property type="evidence" value="ECO:0007669"/>
    <property type="project" value="UniProtKB-UniRule"/>
</dbReference>